<dbReference type="InterPro" id="IPR021808">
    <property type="entry name" value="DUF3383"/>
</dbReference>
<keyword evidence="2" id="KW-1185">Reference proteome</keyword>
<sequence>MSIPASQLATVVPGVLAAGGSAVDMNGLILTNSAYMPSGQVMPFASSDDVGDFFGADSLEKSLADIYFKGFTNCTKYPASLLFSLWPQVATAAMLTGGSLADVSLDDLKLFTGTFSITVDGTATTADDMDFSAITSYSDAADVIAESITTVTVVYDSTKQGFILTSKTAGEESTITVAIGTLADSLKLSQSTGAIASQGVGAVSPKNTMDQIVGIAPNWGVFTTTVEPELTDKIGFSEWVNGRNYEYAYVGWDTDPAAQQANAAESFGAQVKASKYEGVFPLWGSVNTAVFTLAIAASLDFDRLNGRTTFAFRTQGGLVPEVDNGTTANNLLANGYNYFGVYANKKTTWNILYNGAVSGSFKWMDSFINQIWLNANLQQAMIDLLTAVGSIPYETDGYTMVESACMDPIDKALNFGAIRTGTTISESQKAQIIQSIGSDVTGSIINKGYYLKIVEATAEIRAKRASPSMTLYYADGGSIQQLTLASIEIQ</sequence>
<comment type="caution">
    <text evidence="1">The sequence shown here is derived from an EMBL/GenBank/DDBJ whole genome shotgun (WGS) entry which is preliminary data.</text>
</comment>
<reference evidence="1 2" key="1">
    <citation type="submission" date="2023-07" db="EMBL/GenBank/DDBJ databases">
        <title>Citrobacter selenititolerans sp. nov., isolated from seleniferous soil.</title>
        <authorList>
            <person name="Zhang S."/>
            <person name="Li K."/>
            <person name="Peng J."/>
            <person name="Wang H."/>
            <person name="Sun J."/>
            <person name="Guo Y."/>
        </authorList>
    </citation>
    <scope>NUCLEOTIDE SEQUENCE [LARGE SCALE GENOMIC DNA]</scope>
    <source>
        <strain evidence="1 2">S2-9</strain>
    </source>
</reference>
<gene>
    <name evidence="1" type="ORF">Q0A17_04180</name>
</gene>
<dbReference type="RefSeq" id="WP_301697128.1">
    <property type="nucleotide sequence ID" value="NZ_JAUJYW010000002.1"/>
</dbReference>
<organism evidence="1 2">
    <name type="scientific">Citrobacter enshiensis</name>
    <dbReference type="NCBI Taxonomy" id="2971264"/>
    <lineage>
        <taxon>Bacteria</taxon>
        <taxon>Pseudomonadati</taxon>
        <taxon>Pseudomonadota</taxon>
        <taxon>Gammaproteobacteria</taxon>
        <taxon>Enterobacterales</taxon>
        <taxon>Enterobacteriaceae</taxon>
        <taxon>Citrobacter</taxon>
    </lineage>
</organism>
<name>A0ABT8PQK2_9ENTR</name>
<dbReference type="EMBL" id="JAUJYW010000002">
    <property type="protein sequence ID" value="MDN8598620.1"/>
    <property type="molecule type" value="Genomic_DNA"/>
</dbReference>
<evidence type="ECO:0000313" key="1">
    <source>
        <dbReference type="EMBL" id="MDN8598620.1"/>
    </source>
</evidence>
<accession>A0ABT8PQK2</accession>
<evidence type="ECO:0000313" key="2">
    <source>
        <dbReference type="Proteomes" id="UP001174867"/>
    </source>
</evidence>
<dbReference type="Pfam" id="PF11863">
    <property type="entry name" value="DUF3383"/>
    <property type="match status" value="1"/>
</dbReference>
<proteinExistence type="predicted"/>
<dbReference type="Proteomes" id="UP001174867">
    <property type="component" value="Unassembled WGS sequence"/>
</dbReference>
<protein>
    <submittedName>
        <fullName evidence="1">DUF3383 domain-containing protein</fullName>
    </submittedName>
</protein>